<keyword evidence="4" id="KW-0547">Nucleotide-binding</keyword>
<dbReference type="OMA" id="QTIFCPD"/>
<dbReference type="GO" id="GO:0005524">
    <property type="term" value="F:ATP binding"/>
    <property type="evidence" value="ECO:0007669"/>
    <property type="project" value="UniProtKB-KW"/>
</dbReference>
<evidence type="ECO:0000256" key="4">
    <source>
        <dbReference type="ARBA" id="ARBA00022741"/>
    </source>
</evidence>
<dbReference type="STRING" id="334426.A0A0R3PGX6"/>
<dbReference type="InterPro" id="IPR016135">
    <property type="entry name" value="UBQ-conjugating_enzyme/RWD"/>
</dbReference>
<evidence type="ECO:0000256" key="1">
    <source>
        <dbReference type="ARBA" id="ARBA00004123"/>
    </source>
</evidence>
<accession>A0A0R3PGX6</accession>
<proteinExistence type="predicted"/>
<protein>
    <recommendedName>
        <fullName evidence="8">SUMO-conjugating enzyme UBC9</fullName>
    </recommendedName>
    <alternativeName>
        <fullName evidence="9">Ubiquitin carrier protein 9</fullName>
    </alternativeName>
</protein>
<dbReference type="GO" id="GO:0032446">
    <property type="term" value="P:protein modification by small protein conjugation"/>
    <property type="evidence" value="ECO:0007669"/>
    <property type="project" value="UniProtKB-ARBA"/>
</dbReference>
<evidence type="ECO:0000256" key="2">
    <source>
        <dbReference type="ARBA" id="ARBA00004718"/>
    </source>
</evidence>
<dbReference type="GO" id="GO:0019787">
    <property type="term" value="F:ubiquitin-like protein transferase activity"/>
    <property type="evidence" value="ECO:0007669"/>
    <property type="project" value="UniProtKB-ARBA"/>
</dbReference>
<dbReference type="Proteomes" id="UP000267027">
    <property type="component" value="Unassembled WGS sequence"/>
</dbReference>
<evidence type="ECO:0000313" key="11">
    <source>
        <dbReference type="EMBL" id="VDM55171.1"/>
    </source>
</evidence>
<comment type="pathway">
    <text evidence="2">Protein modification; protein sumoylation.</text>
</comment>
<evidence type="ECO:0000259" key="10">
    <source>
        <dbReference type="PROSITE" id="PS50127"/>
    </source>
</evidence>
<evidence type="ECO:0000256" key="9">
    <source>
        <dbReference type="ARBA" id="ARBA00044296"/>
    </source>
</evidence>
<evidence type="ECO:0000256" key="6">
    <source>
        <dbReference type="ARBA" id="ARBA00022840"/>
    </source>
</evidence>
<dbReference type="Pfam" id="PF00179">
    <property type="entry name" value="UQ_con"/>
    <property type="match status" value="1"/>
</dbReference>
<dbReference type="CDD" id="cd23798">
    <property type="entry name" value="UBCc_UBE2I"/>
    <property type="match status" value="1"/>
</dbReference>
<comment type="subcellular location">
    <subcellularLocation>
        <location evidence="1">Nucleus</location>
    </subcellularLocation>
</comment>
<gene>
    <name evidence="11" type="ORF">ACOC_LOCUS3586</name>
</gene>
<reference evidence="11 12" key="2">
    <citation type="submission" date="2018-11" db="EMBL/GenBank/DDBJ databases">
        <authorList>
            <consortium name="Pathogen Informatics"/>
        </authorList>
    </citation>
    <scope>NUCLEOTIDE SEQUENCE [LARGE SCALE GENOMIC DNA]</scope>
    <source>
        <strain evidence="11 12">Costa Rica</strain>
    </source>
</reference>
<evidence type="ECO:0000256" key="5">
    <source>
        <dbReference type="ARBA" id="ARBA00022786"/>
    </source>
</evidence>
<dbReference type="GO" id="GO:0005634">
    <property type="term" value="C:nucleus"/>
    <property type="evidence" value="ECO:0007669"/>
    <property type="project" value="UniProtKB-SubCell"/>
</dbReference>
<evidence type="ECO:0000256" key="3">
    <source>
        <dbReference type="ARBA" id="ARBA00022679"/>
    </source>
</evidence>
<dbReference type="Gene3D" id="3.10.110.10">
    <property type="entry name" value="Ubiquitin Conjugating Enzyme"/>
    <property type="match status" value="1"/>
</dbReference>
<evidence type="ECO:0000256" key="7">
    <source>
        <dbReference type="ARBA" id="ARBA00023242"/>
    </source>
</evidence>
<keyword evidence="7" id="KW-0539">Nucleus</keyword>
<name>A0A0R3PGX6_ANGCS</name>
<keyword evidence="12" id="KW-1185">Reference proteome</keyword>
<dbReference type="OrthoDB" id="6600758at2759"/>
<dbReference type="InterPro" id="IPR000608">
    <property type="entry name" value="UBC"/>
</dbReference>
<dbReference type="FunFam" id="3.10.110.10:FF:000035">
    <property type="entry name" value="SUMO-conjugating enzyme ubc9"/>
    <property type="match status" value="1"/>
</dbReference>
<keyword evidence="5" id="KW-0833">Ubl conjugation pathway</keyword>
<evidence type="ECO:0000256" key="8">
    <source>
        <dbReference type="ARBA" id="ARBA00039165"/>
    </source>
</evidence>
<dbReference type="EMBL" id="UYYA01001157">
    <property type="protein sequence ID" value="VDM55171.1"/>
    <property type="molecule type" value="Genomic_DNA"/>
</dbReference>
<dbReference type="PANTHER" id="PTHR24067">
    <property type="entry name" value="UBIQUITIN-CONJUGATING ENZYME E2"/>
    <property type="match status" value="1"/>
</dbReference>
<dbReference type="PROSITE" id="PS50127">
    <property type="entry name" value="UBC_2"/>
    <property type="match status" value="1"/>
</dbReference>
<feature type="domain" description="UBC core" evidence="10">
    <location>
        <begin position="4"/>
        <end position="154"/>
    </location>
</feature>
<dbReference type="WBParaSite" id="ACOC_0000358501-mRNA-1">
    <property type="protein sequence ID" value="ACOC_0000358501-mRNA-1"/>
    <property type="gene ID" value="ACOC_0000358501"/>
</dbReference>
<sequence>MAGIALFRLAEERKQWRKDHPFGFIARPIKNADGTLNLFKWECAIPGKEGTNWEGGLYRVELKFDDDYPSKPPKCRFAPPIFHMNIFQSGYICLSLLDENKGWKPSVTIKQLLFGIQDLLDDPNPDDPAHYEAYCIFSHNKYAYFPTHSIYFLS</sequence>
<dbReference type="SMART" id="SM00212">
    <property type="entry name" value="UBCc"/>
    <property type="match status" value="1"/>
</dbReference>
<dbReference type="SUPFAM" id="SSF54495">
    <property type="entry name" value="UBC-like"/>
    <property type="match status" value="1"/>
</dbReference>
<keyword evidence="6" id="KW-0067">ATP-binding</keyword>
<evidence type="ECO:0000313" key="12">
    <source>
        <dbReference type="Proteomes" id="UP000267027"/>
    </source>
</evidence>
<dbReference type="GO" id="GO:0005694">
    <property type="term" value="C:chromosome"/>
    <property type="evidence" value="ECO:0007669"/>
    <property type="project" value="UniProtKB-ARBA"/>
</dbReference>
<keyword evidence="3" id="KW-0808">Transferase</keyword>
<evidence type="ECO:0000313" key="13">
    <source>
        <dbReference type="WBParaSite" id="ACOC_0000358501-mRNA-1"/>
    </source>
</evidence>
<reference evidence="13" key="1">
    <citation type="submission" date="2017-02" db="UniProtKB">
        <authorList>
            <consortium name="WormBaseParasite"/>
        </authorList>
    </citation>
    <scope>IDENTIFICATION</scope>
</reference>
<organism evidence="13">
    <name type="scientific">Angiostrongylus costaricensis</name>
    <name type="common">Nematode worm</name>
    <dbReference type="NCBI Taxonomy" id="334426"/>
    <lineage>
        <taxon>Eukaryota</taxon>
        <taxon>Metazoa</taxon>
        <taxon>Ecdysozoa</taxon>
        <taxon>Nematoda</taxon>
        <taxon>Chromadorea</taxon>
        <taxon>Rhabditida</taxon>
        <taxon>Rhabditina</taxon>
        <taxon>Rhabditomorpha</taxon>
        <taxon>Strongyloidea</taxon>
        <taxon>Metastrongylidae</taxon>
        <taxon>Angiostrongylus</taxon>
    </lineage>
</organism>
<dbReference type="AlphaFoldDB" id="A0A0R3PGX6"/>
<dbReference type="InterPro" id="IPR050113">
    <property type="entry name" value="Ub_conjugating_enzyme"/>
</dbReference>